<dbReference type="Gene3D" id="3.10.20.880">
    <property type="match status" value="1"/>
</dbReference>
<organism evidence="2 3">
    <name type="scientific">Acetobacterium wieringae</name>
    <dbReference type="NCBI Taxonomy" id="52694"/>
    <lineage>
        <taxon>Bacteria</taxon>
        <taxon>Bacillati</taxon>
        <taxon>Bacillota</taxon>
        <taxon>Clostridia</taxon>
        <taxon>Eubacteriales</taxon>
        <taxon>Eubacteriaceae</taxon>
        <taxon>Acetobacterium</taxon>
    </lineage>
</organism>
<dbReference type="InterPro" id="IPR052911">
    <property type="entry name" value="Corrinoid_activation_enz"/>
</dbReference>
<dbReference type="CDD" id="cd00207">
    <property type="entry name" value="fer2"/>
    <property type="match status" value="1"/>
</dbReference>
<dbReference type="InterPro" id="IPR001041">
    <property type="entry name" value="2Fe-2S_ferredoxin-type"/>
</dbReference>
<dbReference type="GO" id="GO:0016491">
    <property type="term" value="F:oxidoreductase activity"/>
    <property type="evidence" value="ECO:0007669"/>
    <property type="project" value="UniProtKB-KW"/>
</dbReference>
<keyword evidence="2" id="KW-0560">Oxidoreductase</keyword>
<dbReference type="AlphaFoldDB" id="A0A1F2PE78"/>
<dbReference type="NCBIfam" id="NF040756">
    <property type="entry name" value="corr_regen_AcsV"/>
    <property type="match status" value="1"/>
</dbReference>
<reference evidence="2 3" key="1">
    <citation type="submission" date="2015-09" db="EMBL/GenBank/DDBJ databases">
        <title>Genome sequence of Acetobacterium wieringae DSM 1911.</title>
        <authorList>
            <person name="Poehlein A."/>
            <person name="Bengelsdorf F.R."/>
            <person name="Schiel-Bengelsdorf B."/>
            <person name="Duerre P."/>
            <person name="Daniel R."/>
        </authorList>
    </citation>
    <scope>NUCLEOTIDE SEQUENCE [LARGE SCALE GENOMIC DNA]</scope>
    <source>
        <strain evidence="2 3">DSM 1911</strain>
    </source>
</reference>
<dbReference type="RefSeq" id="WP_070372457.1">
    <property type="nucleotide sequence ID" value="NZ_LKEU01000042.1"/>
</dbReference>
<dbReference type="SUPFAM" id="SSF53067">
    <property type="entry name" value="Actin-like ATPase domain"/>
    <property type="match status" value="1"/>
</dbReference>
<dbReference type="InterPro" id="IPR027980">
    <property type="entry name" value="RACo_C"/>
</dbReference>
<dbReference type="InterPro" id="IPR042259">
    <property type="entry name" value="Raco-like_middle_sf"/>
</dbReference>
<dbReference type="EMBL" id="LKEU01000042">
    <property type="protein sequence ID" value="OFV69345.1"/>
    <property type="molecule type" value="Genomic_DNA"/>
</dbReference>
<dbReference type="PROSITE" id="PS51085">
    <property type="entry name" value="2FE2S_FER_2"/>
    <property type="match status" value="1"/>
</dbReference>
<evidence type="ECO:0000259" key="1">
    <source>
        <dbReference type="PROSITE" id="PS51085"/>
    </source>
</evidence>
<evidence type="ECO:0000313" key="3">
    <source>
        <dbReference type="Proteomes" id="UP000176244"/>
    </source>
</evidence>
<sequence length="641" mass="70729">MSKVRFIIKGKRSVDLVAGEGENLLDAARRAGVMIDSPCSGNATCGKCKVKIVSGQVKTEKTRHISEEEMANGIVLSCNATIMEDIEVEVPDLASSFVNEMQITDLSNNENKNIKYVRKKMIKEGMTNASRLWSEIIQLPCPSIEDNSADEDRLKLYFQQNLGYEDITISLNVMKKLPDAFRKKDFLIEVVYLKRREVAEILDVKPANGEKSVLYGIALDIGTTSVSACLVDMNTNEILTKASMGNAQVKYGADVINRIVYSEKPGGLENLRHAIVDESINSLIEKMVKTVGINKEDIYEVCAAGNTTMNHLLLGLNPDYLRREPFIPAINDIPEMKCAELGINVNPEGKIYLAPSVASYVGGDITAGVFAVPVWMREDFTMLVDLGTNGEIVFGNKDFLMTCACSAGPAFEGGEISCGTRAVPGAIEQVTINEEDLRPFYNTIGHVSPVGICGSGIIDLICEMKRTGIINGKGRMERDLNHPRIKFDEYGIGQYYLYSKELDNGSKDIYITEIDIDSFIKAKGAVFSAIYILMESLDMPIDVLENIYVAGGIGTNLDITNAIALGMLPDIPVDKYFYIGNSSMQGCYLALTLSEGKDKIREISQNMTYMELSVHPTYMDEFISACFIPHTNMNLFPSLEN</sequence>
<dbReference type="Proteomes" id="UP000176244">
    <property type="component" value="Unassembled WGS sequence"/>
</dbReference>
<dbReference type="PANTHER" id="PTHR42895">
    <property type="entry name" value="IRON-SULFUR CLUSTER-BINDING PROTEIN-RELATED"/>
    <property type="match status" value="1"/>
</dbReference>
<dbReference type="OrthoDB" id="9810588at2"/>
<dbReference type="GO" id="GO:0051536">
    <property type="term" value="F:iron-sulfur cluster binding"/>
    <property type="evidence" value="ECO:0007669"/>
    <property type="project" value="InterPro"/>
</dbReference>
<gene>
    <name evidence="2" type="primary">ascD</name>
    <name evidence="2" type="ORF">ACWI_32020</name>
</gene>
<accession>A0A1F2PE78</accession>
<name>A0A1F2PE78_9FIRM</name>
<dbReference type="Pfam" id="PF00111">
    <property type="entry name" value="Fer2"/>
    <property type="match status" value="1"/>
</dbReference>
<dbReference type="InterPro" id="IPR012675">
    <property type="entry name" value="Beta-grasp_dom_sf"/>
</dbReference>
<dbReference type="InterPro" id="IPR040506">
    <property type="entry name" value="RACo_linker"/>
</dbReference>
<feature type="domain" description="2Fe-2S ferredoxin-type" evidence="1">
    <location>
        <begin position="2"/>
        <end position="94"/>
    </location>
</feature>
<proteinExistence type="predicted"/>
<evidence type="ECO:0000313" key="2">
    <source>
        <dbReference type="EMBL" id="OFV69345.1"/>
    </source>
</evidence>
<dbReference type="PANTHER" id="PTHR42895:SF1">
    <property type="entry name" value="IRON-SULFUR CLUSTER PROTEIN"/>
    <property type="match status" value="1"/>
</dbReference>
<protein>
    <submittedName>
        <fullName evidence="2">CDP-6-deoxy-L-threo-D-glycero-4-hexulose-3-dehydrase reductase</fullName>
        <ecNumber evidence="2">1.17.1.-</ecNumber>
    </submittedName>
</protein>
<dbReference type="SUPFAM" id="SSF54292">
    <property type="entry name" value="2Fe-2S ferredoxin-like"/>
    <property type="match status" value="1"/>
</dbReference>
<dbReference type="Gene3D" id="3.30.420.480">
    <property type="entry name" value="Domain of unknown function (DUF4445)"/>
    <property type="match status" value="1"/>
</dbReference>
<dbReference type="STRING" id="52694.ACWI_32020"/>
<dbReference type="InterPro" id="IPR043129">
    <property type="entry name" value="ATPase_NBD"/>
</dbReference>
<dbReference type="Pfam" id="PF17651">
    <property type="entry name" value="Raco_middle"/>
    <property type="match status" value="1"/>
</dbReference>
<dbReference type="Pfam" id="PF14574">
    <property type="entry name" value="RACo_C_ter"/>
    <property type="match status" value="1"/>
</dbReference>
<dbReference type="InterPro" id="IPR036010">
    <property type="entry name" value="2Fe-2S_ferredoxin-like_sf"/>
</dbReference>
<dbReference type="InterPro" id="IPR041414">
    <property type="entry name" value="Raco-like_middle"/>
</dbReference>
<dbReference type="EC" id="1.17.1.-" evidence="2"/>
<comment type="caution">
    <text evidence="2">The sequence shown here is derived from an EMBL/GenBank/DDBJ whole genome shotgun (WGS) entry which is preliminary data.</text>
</comment>
<dbReference type="Gene3D" id="3.10.20.30">
    <property type="match status" value="1"/>
</dbReference>
<dbReference type="Pfam" id="PF17650">
    <property type="entry name" value="RACo_linker"/>
    <property type="match status" value="1"/>
</dbReference>